<comment type="caution">
    <text evidence="19">The sequence shown here is derived from an EMBL/GenBank/DDBJ whole genome shotgun (WGS) entry which is preliminary data.</text>
</comment>
<keyword evidence="3" id="KW-0217">Developmental protein</keyword>
<evidence type="ECO:0000256" key="7">
    <source>
        <dbReference type="ARBA" id="ARBA00022729"/>
    </source>
</evidence>
<dbReference type="Pfam" id="PF00014">
    <property type="entry name" value="Kunitz_BPTI"/>
    <property type="match status" value="8"/>
</dbReference>
<evidence type="ECO:0000256" key="11">
    <source>
        <dbReference type="ARBA" id="ARBA00023157"/>
    </source>
</evidence>
<dbReference type="Pfam" id="PF05986">
    <property type="entry name" value="ADAMTS_spacer1"/>
    <property type="match status" value="1"/>
</dbReference>
<dbReference type="GO" id="GO:0004867">
    <property type="term" value="F:serine-type endopeptidase inhibitor activity"/>
    <property type="evidence" value="ECO:0007669"/>
    <property type="project" value="UniProtKB-KW"/>
</dbReference>
<dbReference type="SMART" id="SM00209">
    <property type="entry name" value="TSP1"/>
    <property type="match status" value="7"/>
</dbReference>
<dbReference type="PROSITE" id="PS50835">
    <property type="entry name" value="IG_LIKE"/>
    <property type="match status" value="3"/>
</dbReference>
<dbReference type="InterPro" id="IPR013273">
    <property type="entry name" value="ADAMTS/ADAMTS-like"/>
</dbReference>
<dbReference type="FunFam" id="2.60.40.10:FF:000032">
    <property type="entry name" value="palladin isoform X1"/>
    <property type="match status" value="1"/>
</dbReference>
<dbReference type="GO" id="GO:0030198">
    <property type="term" value="P:extracellular matrix organization"/>
    <property type="evidence" value="ECO:0007669"/>
    <property type="project" value="InterPro"/>
</dbReference>
<dbReference type="CDD" id="cd00199">
    <property type="entry name" value="WAP"/>
    <property type="match status" value="1"/>
</dbReference>
<keyword evidence="6" id="KW-0646">Protease inhibitor</keyword>
<dbReference type="GO" id="GO:0005604">
    <property type="term" value="C:basement membrane"/>
    <property type="evidence" value="ECO:0007669"/>
    <property type="project" value="UniProtKB-SubCell"/>
</dbReference>
<proteinExistence type="predicted"/>
<dbReference type="PRINTS" id="PR01857">
    <property type="entry name" value="ADAMTSFAMILY"/>
</dbReference>
<keyword evidence="9" id="KW-0272">Extracellular matrix</keyword>
<dbReference type="InterPro" id="IPR013783">
    <property type="entry name" value="Ig-like_fold"/>
</dbReference>
<gene>
    <name evidence="19" type="primary">Ppn</name>
    <name evidence="19" type="ORF">CDAR_516051</name>
</gene>
<dbReference type="InterPro" id="IPR036179">
    <property type="entry name" value="Ig-like_dom_sf"/>
</dbReference>
<dbReference type="GO" id="GO:0005576">
    <property type="term" value="C:extracellular region"/>
    <property type="evidence" value="ECO:0007669"/>
    <property type="project" value="InterPro"/>
</dbReference>
<feature type="domain" description="Ig-like" evidence="16">
    <location>
        <begin position="2195"/>
        <end position="2282"/>
    </location>
</feature>
<comment type="subcellular location">
    <subcellularLocation>
        <location evidence="2">Secreted</location>
        <location evidence="2">Extracellular space</location>
        <location evidence="2">Extracellular matrix</location>
        <location evidence="2">Basement membrane</location>
    </subcellularLocation>
</comment>
<dbReference type="Gene3D" id="2.60.120.830">
    <property type="match status" value="1"/>
</dbReference>
<dbReference type="PROSITE" id="PS50092">
    <property type="entry name" value="TSP1"/>
    <property type="match status" value="6"/>
</dbReference>
<evidence type="ECO:0000256" key="6">
    <source>
        <dbReference type="ARBA" id="ARBA00022690"/>
    </source>
</evidence>
<reference evidence="19 20" key="1">
    <citation type="submission" date="2021-06" db="EMBL/GenBank/DDBJ databases">
        <title>Caerostris darwini draft genome.</title>
        <authorList>
            <person name="Kono N."/>
            <person name="Arakawa K."/>
        </authorList>
    </citation>
    <scope>NUCLEOTIDE SEQUENCE [LARGE SCALE GENOMIC DNA]</scope>
</reference>
<dbReference type="GO" id="GO:0004222">
    <property type="term" value="F:metalloendopeptidase activity"/>
    <property type="evidence" value="ECO:0007669"/>
    <property type="project" value="TreeGrafter"/>
</dbReference>
<dbReference type="Pfam" id="PF07679">
    <property type="entry name" value="I-set"/>
    <property type="match status" value="1"/>
</dbReference>
<dbReference type="SUPFAM" id="SSF57256">
    <property type="entry name" value="Elafin-like"/>
    <property type="match status" value="1"/>
</dbReference>
<dbReference type="SMART" id="SM00406">
    <property type="entry name" value="IGv"/>
    <property type="match status" value="2"/>
</dbReference>
<dbReference type="EMBL" id="BPLQ01001678">
    <property type="protein sequence ID" value="GIX83906.1"/>
    <property type="molecule type" value="Genomic_DNA"/>
</dbReference>
<keyword evidence="12" id="KW-0393">Immunoglobulin domain</keyword>
<dbReference type="InterPro" id="IPR010909">
    <property type="entry name" value="PLAC"/>
</dbReference>
<dbReference type="SUPFAM" id="SSF57362">
    <property type="entry name" value="BPTI-like"/>
    <property type="match status" value="8"/>
</dbReference>
<keyword evidence="5" id="KW-0800">Toxin</keyword>
<dbReference type="InterPro" id="IPR013098">
    <property type="entry name" value="Ig_I-set"/>
</dbReference>
<dbReference type="Pfam" id="PF19030">
    <property type="entry name" value="TSP1_ADAMTS"/>
    <property type="match status" value="6"/>
</dbReference>
<dbReference type="CDD" id="cd22639">
    <property type="entry name" value="Kunitz_papilin_lacunin-like"/>
    <property type="match status" value="1"/>
</dbReference>
<dbReference type="Gene3D" id="2.60.40.10">
    <property type="entry name" value="Immunoglobulins"/>
    <property type="match status" value="3"/>
</dbReference>
<keyword evidence="9" id="KW-0084">Basement membrane</keyword>
<feature type="domain" description="Ig-like" evidence="16">
    <location>
        <begin position="1510"/>
        <end position="1610"/>
    </location>
</feature>
<feature type="domain" description="Ig-like" evidence="16">
    <location>
        <begin position="2103"/>
        <end position="2184"/>
    </location>
</feature>
<dbReference type="FunFam" id="2.20.100.10:FF:000005">
    <property type="entry name" value="ADAM metallopeptidase with thrombospondin type 1 motif 9"/>
    <property type="match status" value="2"/>
</dbReference>
<feature type="domain" description="BPTI/Kunitz inhibitor" evidence="15">
    <location>
        <begin position="1624"/>
        <end position="1674"/>
    </location>
</feature>
<dbReference type="Pfam" id="PF00090">
    <property type="entry name" value="TSP_1"/>
    <property type="match status" value="1"/>
</dbReference>
<dbReference type="Proteomes" id="UP001054837">
    <property type="component" value="Unassembled WGS sequence"/>
</dbReference>
<dbReference type="PANTHER" id="PTHR13723">
    <property type="entry name" value="ADAMTS A DISINTEGRIN AND METALLOPROTEASE WITH THROMBOSPONDIN MOTIFS PROTEASE"/>
    <property type="match status" value="1"/>
</dbReference>
<dbReference type="FunFam" id="4.10.410.10:FF:000020">
    <property type="entry name" value="Collagen, type VI, alpha 3"/>
    <property type="match status" value="4"/>
</dbReference>
<feature type="disulfide bond" evidence="13">
    <location>
        <begin position="175"/>
        <end position="186"/>
    </location>
</feature>
<sequence>MGSSVHHPHKGLCLYAEDRHVASLTACAWHGQSKFLVEVYRVSTSSGRLSLNLLPLSTVVFAGQVTSHGTQRVRCGGIPHFNYPQSFGGGRGDHCSKATLRRLLFLVCWFLLCTTSQAYIRHQKRHVTHREFPDGNVTVGLHSSATDQGPWSEWSESSECTRTCGGGVAFQTRTCSTLRADGASPCKGPTKRYLSCNIQDCPESSRDFREEQCAKFDAIPFGGKYFNWIPYKKGFNECELNCMPRGGDKFYYRHSQAVVDGTRCREDSLDVCVQGVCMAVGCDMMLGSDIKEDKCQECGGDGSNCKTIEGVFDLKNLQVGYNDIILIPSGATSIKIKELEPSNNYLAIRNSSGYYYLNGNWQIEFPRTLKFAGSHFYYERVPRGYVGQESIEAPGPITEPIFITLLYQQRNLGVSYEYSVPLGVSNTQPDNYVWVYSNFGTCSKTCGGGIQSRGVNCATSSTYEVVAEYLCDAAVKPPTNQTCNLIPCAAQWHVSSWDECSKSCDGGVQYRQVHCQRESQGGAVMVPDSECLSGEGDKPVYARACNDGPCPGWKTGEWSACNRACGEGSQHREVACVMRVGDFDKPVSAEFCQGEAPATQQACHLRPCEETEWIVSEWSGCDGACGLSVETRAAHCASRDGKIHQDSMCSGKTRPSLERECPAHQPCQNMWHASEWSQCSAKCGRGIRTRTVFCGSWRQGEIHKVDDELCEASTKMKSDEECSGERCTGTWFTGHWSRCSVACGGGRQQRKVLCLLQGAVVAEAECEAHSQPFDLQSCHQHPCDEDEVMIVGGCHNSRYGCCSDGVTAAGPDDEGCPLSGQECTKTEFGCCVDGKTPAAGPFGKGCPSTTNCNETRYGCCPDGVTPSQSADRLGCYENCDNSLWGCCADGFTPALGKDNEGCPDVSCKDTSFGCCPDGFSTASGPDYQGCDLDVSSGEDCQFSEHGCCTDGVTPAEGKDMEGCPDKSKKGKRSHCEDSPHGCCPDGTTPAEGKDYLGCFEGSGDIGSDCQNSLYGCCADGTTPAEGPHFAGCDQDSSSDCHNHRYGCCKDGRSAAKGPNFLGCKGMEIDSNQHCSNTVFGCCSDGVTPARGPDKDGCCFSTEYGCCPDNATTAAGPHHAGCSCDTYPHRCCPDGIAVARGPRYEGCSCDSSAHGCCQDGYSYAKGPEFRGCECRTMLYGCCTDGVTPAMGPDGKGCDCHNMKHGCCLDGFTPATGPDHAGCPCETFPYGCCPDGKTVAKGPNAEDCPCAAMTHGCCPDGRTSARGPYNEGCPCHSLSHGCCPDGKTSARGPGYEGCPCISFPYGCCPDGVTPARDQNFAGCKGPQKVHKNLVTSDVCSLAKERGSCHNFTVKWYFDVTYGGCSRFWYGGCDGNGNQFNSQDECEQVCVNPEGHEACSLPKVVGPCKGSHPAWHYEPETDSCKSFNYSGCLGNNNRYKSKEMCENTCVRQAALDACEQPMEVGPCKKVTQRWFFSRAEGACRAFIFGGCKGNGNNFDSEKECMQRCVVSKPKEAATVYNATIGSRVSLTCKASTDDEAVLLLWYKGDSAFPLHGVDRRKGAGTSPLASRGTDPRFTVQDGEHATTLTVHKVRREDEGQYRCRIDYETAPTTNRFMKLIVSEPDACHLPQAVGNCYQFRERWFYNANERKCQRFYYSGCGGNENNFATFIDCEKQCQKPSGHPEEFHLESCLSPPDGGPCGGRKLQWFYDKDGVCKQFYYGGCKGNANRFNTKKECEFKCLASQDVCRLPKLRGPCSGAFPQWHFDADQGECKEFSYSGCQGNGNRFNDRETCEIQCKNFPSANGDQSKDPCSQQKDAGPCLGYFLMWYRDPEENTCKTFVYGGCLGNDNRFGSLQECEAKCHSNNPFMMKKAKPVQPSTAPATFITNEEICRQSADEGHCSYSQSRFYYDPFKSMCLPFVYKGCGGNKNRFKTADLCMRFCSGVQGPGPVRDAAQPAGEVEPNRNCPTSNCEQLQCPHGIEEIIDIRGCTSCLCTNPCEDHSCPEGSQCVVEKHRTADGNIQSQPLCRLKSKRGECPAAPQPEHLLNGTCHDRCQSDADCPGGLKCCFVSCAKICVLPSFSDNEESEEYDAENAIEEAETPKPPQIVSARKDVAVKKGTPALLRCVVKGYPTPRITWSHRNHPLSGETGDYKISPDGSLHILSVRDEHEGMYTCSADNGVGRSVSRFFNLIVYVDTKVNITLATPQYKVNSTLQLDCHVNGTRPMIVSWHLGKESQPLESNDRREILSNHTLRIASAQYDDSGTYVCEAQNQHGKARASLDIRVHDVFVPATCKDSPFFASCASIVKQNYCVNPTYAKYCCLSCAVSGQLQKAGSQAS</sequence>
<name>A0AAV4NJJ6_9ARAC</name>
<dbReference type="SUPFAM" id="SSF82895">
    <property type="entry name" value="TSP-1 type 1 repeat"/>
    <property type="match status" value="7"/>
</dbReference>
<dbReference type="CDD" id="cd00096">
    <property type="entry name" value="Ig"/>
    <property type="match status" value="1"/>
</dbReference>
<feature type="domain" description="BPTI/Kunitz inhibitor" evidence="15">
    <location>
        <begin position="1337"/>
        <end position="1387"/>
    </location>
</feature>
<dbReference type="PANTHER" id="PTHR13723:SF281">
    <property type="entry name" value="PAPILIN"/>
    <property type="match status" value="1"/>
</dbReference>
<feature type="domain" description="BPTI/Kunitz inhibitor" evidence="15">
    <location>
        <begin position="1745"/>
        <end position="1795"/>
    </location>
</feature>
<dbReference type="InterPro" id="IPR003598">
    <property type="entry name" value="Ig_sub2"/>
</dbReference>
<dbReference type="InterPro" id="IPR036383">
    <property type="entry name" value="TSP1_rpt_sf"/>
</dbReference>
<evidence type="ECO:0000256" key="3">
    <source>
        <dbReference type="ARBA" id="ARBA00022473"/>
    </source>
</evidence>
<dbReference type="FunFam" id="4.10.410.10:FF:000005">
    <property type="entry name" value="Pancreatic trypsin inhibitor"/>
    <property type="match status" value="1"/>
</dbReference>
<organism evidence="19 20">
    <name type="scientific">Caerostris darwini</name>
    <dbReference type="NCBI Taxonomy" id="1538125"/>
    <lineage>
        <taxon>Eukaryota</taxon>
        <taxon>Metazoa</taxon>
        <taxon>Ecdysozoa</taxon>
        <taxon>Arthropoda</taxon>
        <taxon>Chelicerata</taxon>
        <taxon>Arachnida</taxon>
        <taxon>Araneae</taxon>
        <taxon>Araneomorphae</taxon>
        <taxon>Entelegynae</taxon>
        <taxon>Araneoidea</taxon>
        <taxon>Araneidae</taxon>
        <taxon>Caerostris</taxon>
    </lineage>
</organism>
<dbReference type="InterPro" id="IPR013106">
    <property type="entry name" value="Ig_V-set"/>
</dbReference>
<protein>
    <submittedName>
        <fullName evidence="19">Papilin</fullName>
    </submittedName>
</protein>
<dbReference type="PROSITE" id="PS50900">
    <property type="entry name" value="PLAC"/>
    <property type="match status" value="1"/>
</dbReference>
<feature type="domain" description="PLAC" evidence="17">
    <location>
        <begin position="2288"/>
        <end position="2327"/>
    </location>
</feature>
<dbReference type="InterPro" id="IPR050439">
    <property type="entry name" value="ADAMTS_ADAMTS-like"/>
</dbReference>
<dbReference type="PROSITE" id="PS50279">
    <property type="entry name" value="BPTI_KUNITZ_2"/>
    <property type="match status" value="8"/>
</dbReference>
<evidence type="ECO:0000259" key="17">
    <source>
        <dbReference type="PROSITE" id="PS50900"/>
    </source>
</evidence>
<evidence type="ECO:0000256" key="9">
    <source>
        <dbReference type="ARBA" id="ARBA00022869"/>
    </source>
</evidence>
<dbReference type="InterPro" id="IPR002223">
    <property type="entry name" value="Kunitz_BPTI"/>
</dbReference>
<evidence type="ECO:0000256" key="2">
    <source>
        <dbReference type="ARBA" id="ARBA00004302"/>
    </source>
</evidence>
<keyword evidence="4" id="KW-0964">Secreted</keyword>
<dbReference type="InterPro" id="IPR003599">
    <property type="entry name" value="Ig_sub"/>
</dbReference>
<keyword evidence="8" id="KW-0677">Repeat</keyword>
<evidence type="ECO:0000256" key="14">
    <source>
        <dbReference type="SAM" id="MobiDB-lite"/>
    </source>
</evidence>
<feature type="domain" description="BPTI/Kunitz inhibitor" evidence="15">
    <location>
        <begin position="1455"/>
        <end position="1505"/>
    </location>
</feature>
<dbReference type="InterPro" id="IPR010294">
    <property type="entry name" value="ADAMTS_spacer1"/>
</dbReference>
<dbReference type="GO" id="GO:0006508">
    <property type="term" value="P:proteolysis"/>
    <property type="evidence" value="ECO:0007669"/>
    <property type="project" value="TreeGrafter"/>
</dbReference>
<keyword evidence="11 13" id="KW-1015">Disulfide bond</keyword>
<dbReference type="PRINTS" id="PR00759">
    <property type="entry name" value="BASICPTASE"/>
</dbReference>
<dbReference type="InterPro" id="IPR000884">
    <property type="entry name" value="TSP1_rpt"/>
</dbReference>
<keyword evidence="10" id="KW-0722">Serine protease inhibitor</keyword>
<evidence type="ECO:0000256" key="1">
    <source>
        <dbReference type="ARBA" id="ARBA00002878"/>
    </source>
</evidence>
<dbReference type="PROSITE" id="PS00280">
    <property type="entry name" value="BPTI_KUNITZ_1"/>
    <property type="match status" value="6"/>
</dbReference>
<accession>A0AAV4NJJ6</accession>
<dbReference type="Gene3D" id="4.10.410.10">
    <property type="entry name" value="Pancreatic trypsin inhibitor Kunitz domain"/>
    <property type="match status" value="8"/>
</dbReference>
<evidence type="ECO:0000256" key="5">
    <source>
        <dbReference type="ARBA" id="ARBA00022656"/>
    </source>
</evidence>
<feature type="disulfide bond" evidence="13">
    <location>
        <begin position="164"/>
        <end position="201"/>
    </location>
</feature>
<feature type="compositionally biased region" description="Basic and acidic residues" evidence="14">
    <location>
        <begin position="959"/>
        <end position="979"/>
    </location>
</feature>
<feature type="region of interest" description="Disordered" evidence="14">
    <location>
        <begin position="959"/>
        <end position="980"/>
    </location>
</feature>
<evidence type="ECO:0000259" key="15">
    <source>
        <dbReference type="PROSITE" id="PS50279"/>
    </source>
</evidence>
<comment type="function">
    <text evidence="1">Has antibacterial activity.</text>
</comment>
<evidence type="ECO:0000313" key="20">
    <source>
        <dbReference type="Proteomes" id="UP001054837"/>
    </source>
</evidence>
<evidence type="ECO:0000313" key="19">
    <source>
        <dbReference type="EMBL" id="GIX83906.1"/>
    </source>
</evidence>
<dbReference type="InterPro" id="IPR008197">
    <property type="entry name" value="WAP_dom"/>
</dbReference>
<feature type="domain" description="BPTI/Kunitz inhibitor" evidence="15">
    <location>
        <begin position="1689"/>
        <end position="1738"/>
    </location>
</feature>
<dbReference type="SUPFAM" id="SSF48726">
    <property type="entry name" value="Immunoglobulin"/>
    <property type="match status" value="3"/>
</dbReference>
<feature type="domain" description="BPTI/Kunitz inhibitor" evidence="15">
    <location>
        <begin position="1810"/>
        <end position="1860"/>
    </location>
</feature>
<evidence type="ECO:0000256" key="4">
    <source>
        <dbReference type="ARBA" id="ARBA00022525"/>
    </source>
</evidence>
<dbReference type="InterPro" id="IPR036645">
    <property type="entry name" value="Elafin-like_sf"/>
</dbReference>
<dbReference type="InterPro" id="IPR020901">
    <property type="entry name" value="Prtase_inh_Kunz-CS"/>
</dbReference>
<dbReference type="FunFam" id="2.60.120.830:FF:000001">
    <property type="entry name" value="A disintegrin and metalloproteinase with thrombospondin motifs 1"/>
    <property type="match status" value="1"/>
</dbReference>
<feature type="domain" description="WAP" evidence="18">
    <location>
        <begin position="2028"/>
        <end position="2078"/>
    </location>
</feature>
<evidence type="ECO:0000256" key="10">
    <source>
        <dbReference type="ARBA" id="ARBA00022900"/>
    </source>
</evidence>
<dbReference type="SMART" id="SM00408">
    <property type="entry name" value="IGc2"/>
    <property type="match status" value="3"/>
</dbReference>
<evidence type="ECO:0000256" key="8">
    <source>
        <dbReference type="ARBA" id="ARBA00022737"/>
    </source>
</evidence>
<evidence type="ECO:0000256" key="12">
    <source>
        <dbReference type="ARBA" id="ARBA00023319"/>
    </source>
</evidence>
<dbReference type="InterPro" id="IPR036880">
    <property type="entry name" value="Kunitz_BPTI_sf"/>
</dbReference>
<feature type="domain" description="BPTI/Kunitz inhibitor" evidence="15">
    <location>
        <begin position="1396"/>
        <end position="1446"/>
    </location>
</feature>
<dbReference type="SMART" id="SM00217">
    <property type="entry name" value="WAP"/>
    <property type="match status" value="1"/>
</dbReference>
<keyword evidence="20" id="KW-1185">Reference proteome</keyword>
<evidence type="ECO:0000259" key="18">
    <source>
        <dbReference type="PROSITE" id="PS51390"/>
    </source>
</evidence>
<feature type="disulfide bond" evidence="13">
    <location>
        <begin position="160"/>
        <end position="196"/>
    </location>
</feature>
<dbReference type="GO" id="GO:0090729">
    <property type="term" value="F:toxin activity"/>
    <property type="evidence" value="ECO:0007669"/>
    <property type="project" value="UniProtKB-KW"/>
</dbReference>
<evidence type="ECO:0000259" key="16">
    <source>
        <dbReference type="PROSITE" id="PS50835"/>
    </source>
</evidence>
<evidence type="ECO:0000256" key="13">
    <source>
        <dbReference type="PIRSR" id="PIRSR613273-3"/>
    </source>
</evidence>
<dbReference type="Gene3D" id="2.20.100.10">
    <property type="entry name" value="Thrombospondin type-1 (TSP1) repeat"/>
    <property type="match status" value="6"/>
</dbReference>
<dbReference type="PROSITE" id="PS51390">
    <property type="entry name" value="WAP"/>
    <property type="match status" value="1"/>
</dbReference>
<dbReference type="CDD" id="cd00109">
    <property type="entry name" value="Kunitz-type"/>
    <property type="match status" value="6"/>
</dbReference>
<dbReference type="InterPro" id="IPR007110">
    <property type="entry name" value="Ig-like_dom"/>
</dbReference>
<feature type="domain" description="BPTI/Kunitz inhibitor" evidence="15">
    <location>
        <begin position="1890"/>
        <end position="1940"/>
    </location>
</feature>
<keyword evidence="7" id="KW-0732">Signal</keyword>
<dbReference type="SMART" id="SM00131">
    <property type="entry name" value="KU"/>
    <property type="match status" value="8"/>
</dbReference>
<dbReference type="Pfam" id="PF13927">
    <property type="entry name" value="Ig_3"/>
    <property type="match status" value="2"/>
</dbReference>
<dbReference type="SMART" id="SM00409">
    <property type="entry name" value="IG"/>
    <property type="match status" value="3"/>
</dbReference>